<reference evidence="2 3" key="1">
    <citation type="submission" date="2020-08" db="EMBL/GenBank/DDBJ databases">
        <title>Genomic Encyclopedia of Type Strains, Phase IV (KMG-IV): sequencing the most valuable type-strain genomes for metagenomic binning, comparative biology and taxonomic classification.</title>
        <authorList>
            <person name="Goeker M."/>
        </authorList>
    </citation>
    <scope>NUCLEOTIDE SEQUENCE [LARGE SCALE GENOMIC DNA]</scope>
    <source>
        <strain evidence="2 3">DSM 17328</strain>
    </source>
</reference>
<name>A0A7W7B4R1_9SPHN</name>
<dbReference type="EMBL" id="JACHNZ010000029">
    <property type="protein sequence ID" value="MBB4632882.1"/>
    <property type="molecule type" value="Genomic_DNA"/>
</dbReference>
<evidence type="ECO:0000256" key="1">
    <source>
        <dbReference type="SAM" id="MobiDB-lite"/>
    </source>
</evidence>
<comment type="caution">
    <text evidence="2">The sequence shown here is derived from an EMBL/GenBank/DDBJ whole genome shotgun (WGS) entry which is preliminary data.</text>
</comment>
<keyword evidence="3" id="KW-1185">Reference proteome</keyword>
<dbReference type="Proteomes" id="UP000566324">
    <property type="component" value="Unassembled WGS sequence"/>
</dbReference>
<dbReference type="RefSeq" id="WP_184069989.1">
    <property type="nucleotide sequence ID" value="NZ_JACHNZ010000029.1"/>
</dbReference>
<feature type="region of interest" description="Disordered" evidence="1">
    <location>
        <begin position="1"/>
        <end position="21"/>
    </location>
</feature>
<accession>A0A7W7B4R1</accession>
<organism evidence="2 3">
    <name type="scientific">Sphingosinicella soli</name>
    <dbReference type="NCBI Taxonomy" id="333708"/>
    <lineage>
        <taxon>Bacteria</taxon>
        <taxon>Pseudomonadati</taxon>
        <taxon>Pseudomonadota</taxon>
        <taxon>Alphaproteobacteria</taxon>
        <taxon>Sphingomonadales</taxon>
        <taxon>Sphingosinicellaceae</taxon>
        <taxon>Sphingosinicella</taxon>
    </lineage>
</organism>
<dbReference type="AlphaFoldDB" id="A0A7W7B4R1"/>
<evidence type="ECO:0000313" key="3">
    <source>
        <dbReference type="Proteomes" id="UP000566324"/>
    </source>
</evidence>
<gene>
    <name evidence="2" type="ORF">GGQ98_002510</name>
</gene>
<sequence>MEDRKSNLKLEGEGSYEGARKFQDAQHEFAKSGKVGAKAREAAEAVDGAEAEELEAARRAAAKGKSA</sequence>
<protein>
    <submittedName>
        <fullName evidence="2">Uncharacterized protein</fullName>
    </submittedName>
</protein>
<proteinExistence type="predicted"/>
<evidence type="ECO:0000313" key="2">
    <source>
        <dbReference type="EMBL" id="MBB4632882.1"/>
    </source>
</evidence>